<evidence type="ECO:0000313" key="2">
    <source>
        <dbReference type="EMBL" id="TDO33252.1"/>
    </source>
</evidence>
<dbReference type="AlphaFoldDB" id="A0A4R6JCG6"/>
<gene>
    <name evidence="2" type="ORF">EV643_13350</name>
</gene>
<dbReference type="Pfam" id="PF02627">
    <property type="entry name" value="CMD"/>
    <property type="match status" value="1"/>
</dbReference>
<name>A0A4R6JCG6_9ACTN</name>
<comment type="caution">
    <text evidence="2">The sequence shown here is derived from an EMBL/GenBank/DDBJ whole genome shotgun (WGS) entry which is preliminary data.</text>
</comment>
<keyword evidence="2" id="KW-0575">Peroxidase</keyword>
<evidence type="ECO:0000259" key="1">
    <source>
        <dbReference type="Pfam" id="PF02627"/>
    </source>
</evidence>
<dbReference type="EMBL" id="SNWQ01000033">
    <property type="protein sequence ID" value="TDO33252.1"/>
    <property type="molecule type" value="Genomic_DNA"/>
</dbReference>
<dbReference type="InterPro" id="IPR029032">
    <property type="entry name" value="AhpD-like"/>
</dbReference>
<organism evidence="2 3">
    <name type="scientific">Kribbella caucasensis</name>
    <dbReference type="NCBI Taxonomy" id="2512215"/>
    <lineage>
        <taxon>Bacteria</taxon>
        <taxon>Bacillati</taxon>
        <taxon>Actinomycetota</taxon>
        <taxon>Actinomycetes</taxon>
        <taxon>Propionibacteriales</taxon>
        <taxon>Kribbellaceae</taxon>
        <taxon>Kribbella</taxon>
    </lineage>
</organism>
<accession>A0A4R6JCG6</accession>
<feature type="domain" description="Carboxymuconolactone decarboxylase-like" evidence="1">
    <location>
        <begin position="26"/>
        <end position="107"/>
    </location>
</feature>
<proteinExistence type="predicted"/>
<keyword evidence="3" id="KW-1185">Reference proteome</keyword>
<dbReference type="PANTHER" id="PTHR34846:SF7">
    <property type="entry name" value="BLL7811 PROTEIN"/>
    <property type="match status" value="1"/>
</dbReference>
<evidence type="ECO:0000313" key="3">
    <source>
        <dbReference type="Proteomes" id="UP000295388"/>
    </source>
</evidence>
<reference evidence="2 3" key="1">
    <citation type="submission" date="2019-03" db="EMBL/GenBank/DDBJ databases">
        <title>Genomic Encyclopedia of Type Strains, Phase III (KMG-III): the genomes of soil and plant-associated and newly described type strains.</title>
        <authorList>
            <person name="Whitman W."/>
        </authorList>
    </citation>
    <scope>NUCLEOTIDE SEQUENCE [LARGE SCALE GENOMIC DNA]</scope>
    <source>
        <strain evidence="2 3">VKM Ac-2527</strain>
    </source>
</reference>
<dbReference type="Gene3D" id="1.20.1290.10">
    <property type="entry name" value="AhpD-like"/>
    <property type="match status" value="1"/>
</dbReference>
<dbReference type="GO" id="GO:0051920">
    <property type="term" value="F:peroxiredoxin activity"/>
    <property type="evidence" value="ECO:0007669"/>
    <property type="project" value="InterPro"/>
</dbReference>
<protein>
    <submittedName>
        <fullName evidence="2">AhpD family alkylhydroperoxidase</fullName>
    </submittedName>
</protein>
<sequence length="165" mass="18227">MKDNKQHFEMEKLMTARMKNPAMVLPDAMTGIQNLYKAVHKGGVPQTTLELVHLRASQINGCGPCVSSGTKAAQRAGETTERLFQVVAWRESGLFTDAERAALALTEAATRLADNPETVTQQLWDDAADHFDEQQLSAIILMISLTNLFNRINTTIREPADATWG</sequence>
<dbReference type="NCBIfam" id="TIGR00778">
    <property type="entry name" value="ahpD_dom"/>
    <property type="match status" value="1"/>
</dbReference>
<dbReference type="InterPro" id="IPR004675">
    <property type="entry name" value="AhpD_core"/>
</dbReference>
<dbReference type="Proteomes" id="UP000295388">
    <property type="component" value="Unassembled WGS sequence"/>
</dbReference>
<keyword evidence="2" id="KW-0560">Oxidoreductase</keyword>
<dbReference type="SUPFAM" id="SSF69118">
    <property type="entry name" value="AhpD-like"/>
    <property type="match status" value="1"/>
</dbReference>
<dbReference type="InterPro" id="IPR003779">
    <property type="entry name" value="CMD-like"/>
</dbReference>
<dbReference type="PANTHER" id="PTHR34846">
    <property type="entry name" value="4-CARBOXYMUCONOLACTONE DECARBOXYLASE FAMILY PROTEIN (AFU_ORTHOLOGUE AFUA_6G11590)"/>
    <property type="match status" value="1"/>
</dbReference>